<organism evidence="2 3">
    <name type="scientific">Colletotrichum navitas</name>
    <dbReference type="NCBI Taxonomy" id="681940"/>
    <lineage>
        <taxon>Eukaryota</taxon>
        <taxon>Fungi</taxon>
        <taxon>Dikarya</taxon>
        <taxon>Ascomycota</taxon>
        <taxon>Pezizomycotina</taxon>
        <taxon>Sordariomycetes</taxon>
        <taxon>Hypocreomycetidae</taxon>
        <taxon>Glomerellales</taxon>
        <taxon>Glomerellaceae</taxon>
        <taxon>Colletotrichum</taxon>
        <taxon>Colletotrichum graminicola species complex</taxon>
    </lineage>
</organism>
<gene>
    <name evidence="2" type="ORF">LY79DRAFT_37398</name>
</gene>
<dbReference type="RefSeq" id="XP_060417811.1">
    <property type="nucleotide sequence ID" value="XM_060552845.1"/>
</dbReference>
<dbReference type="EMBL" id="JAHLJV010000010">
    <property type="protein sequence ID" value="KAK1596974.1"/>
    <property type="molecule type" value="Genomic_DNA"/>
</dbReference>
<proteinExistence type="predicted"/>
<evidence type="ECO:0000256" key="1">
    <source>
        <dbReference type="SAM" id="MobiDB-lite"/>
    </source>
</evidence>
<sequence>MTIKRARRLDGVVEIDLATFSSHDGVNRVRRVTKIPYGQRALSVRGPEIDMLFVPWLDIALSAKPRWDGRGHGPWVVSIGSHLRPVSAVAWPKQSLNLNAEQRTVDLRKSSQLHKGRGRGHDGSTSLQVPPGKPLTVYALVRTLGKESSDAQPGQCVGCTSRRPSRMGGRPCVLLVAWLLAHPRTA</sequence>
<feature type="region of interest" description="Disordered" evidence="1">
    <location>
        <begin position="109"/>
        <end position="128"/>
    </location>
</feature>
<accession>A0AAD8V8I9</accession>
<dbReference type="AlphaFoldDB" id="A0AAD8V8I9"/>
<dbReference type="GeneID" id="85437085"/>
<keyword evidence="3" id="KW-1185">Reference proteome</keyword>
<dbReference type="Proteomes" id="UP001230504">
    <property type="component" value="Unassembled WGS sequence"/>
</dbReference>
<evidence type="ECO:0000313" key="3">
    <source>
        <dbReference type="Proteomes" id="UP001230504"/>
    </source>
</evidence>
<evidence type="ECO:0000313" key="2">
    <source>
        <dbReference type="EMBL" id="KAK1596974.1"/>
    </source>
</evidence>
<name>A0AAD8V8I9_9PEZI</name>
<comment type="caution">
    <text evidence="2">The sequence shown here is derived from an EMBL/GenBank/DDBJ whole genome shotgun (WGS) entry which is preliminary data.</text>
</comment>
<protein>
    <submittedName>
        <fullName evidence="2">Uncharacterized protein</fullName>
    </submittedName>
</protein>
<reference evidence="2" key="1">
    <citation type="submission" date="2021-06" db="EMBL/GenBank/DDBJ databases">
        <title>Comparative genomics, transcriptomics and evolutionary studies reveal genomic signatures of adaptation to plant cell wall in hemibiotrophic fungi.</title>
        <authorList>
            <consortium name="DOE Joint Genome Institute"/>
            <person name="Baroncelli R."/>
            <person name="Diaz J.F."/>
            <person name="Benocci T."/>
            <person name="Peng M."/>
            <person name="Battaglia E."/>
            <person name="Haridas S."/>
            <person name="Andreopoulos W."/>
            <person name="Labutti K."/>
            <person name="Pangilinan J."/>
            <person name="Floch G.L."/>
            <person name="Makela M.R."/>
            <person name="Henrissat B."/>
            <person name="Grigoriev I.V."/>
            <person name="Crouch J.A."/>
            <person name="De Vries R.P."/>
            <person name="Sukno S.A."/>
            <person name="Thon M.R."/>
        </authorList>
    </citation>
    <scope>NUCLEOTIDE SEQUENCE</scope>
    <source>
        <strain evidence="2">CBS 125086</strain>
    </source>
</reference>